<protein>
    <submittedName>
        <fullName evidence="1">Uncharacterized protein</fullName>
    </submittedName>
</protein>
<keyword evidence="2" id="KW-1185">Reference proteome</keyword>
<dbReference type="EMBL" id="AF074946">
    <property type="protein sequence ID" value="AAC64540.1"/>
    <property type="molecule type" value="Genomic_DNA"/>
</dbReference>
<sequence>MSDMSLLPQTTGLTLQLPSVTMEDLPGQGSRSCYSLSRMSRMECSWMDVFWRLLRELCTCLPCTLKVQIISPLWTLNMTLCTSRLRMAGSLGVILSLSRA</sequence>
<accession>Q9YUS0</accession>
<organism evidence="1 2">
    <name type="scientific">Turkey adenovirus 3</name>
    <dbReference type="NCBI Taxonomy" id="41678"/>
    <lineage>
        <taxon>Viruses</taxon>
        <taxon>Varidnaviria</taxon>
        <taxon>Bamfordvirae</taxon>
        <taxon>Preplasmiviricota</taxon>
        <taxon>Polisuviricotina</taxon>
        <taxon>Pharingeaviricetes</taxon>
        <taxon>Rowavirales</taxon>
        <taxon>Adenoviridae</taxon>
        <taxon>Siadenovirus</taxon>
        <taxon>Siadenovirus gallopavotertii</taxon>
        <taxon>Turkey siadenovirus A</taxon>
    </lineage>
</organism>
<proteinExistence type="predicted"/>
<dbReference type="KEGG" id="vg:1725217"/>
<dbReference type="GeneID" id="1725217"/>
<dbReference type="Proteomes" id="UP000152153">
    <property type="component" value="Segment"/>
</dbReference>
<evidence type="ECO:0000313" key="1">
    <source>
        <dbReference type="EMBL" id="AAC64540.1"/>
    </source>
</evidence>
<name>Q9YUS0_9ADEN</name>
<evidence type="ECO:0000313" key="2">
    <source>
        <dbReference type="Proteomes" id="UP000152153"/>
    </source>
</evidence>
<dbReference type="RefSeq" id="NP_047380.1">
    <property type="nucleotide sequence ID" value="NC_001958.1"/>
</dbReference>
<reference evidence="1 2" key="1">
    <citation type="journal article" date="1998" name="Virology">
        <title>The complete DNA sequence and genome organization of the avian adenovirus, hemorrhagic enteritis virus.</title>
        <authorList>
            <person name="Pitcovski J."/>
            <person name="Mualem M."/>
            <person name="Rei-Koren Z."/>
            <person name="Krispel S."/>
            <person name="Gallili G."/>
            <person name="Michael A."/>
            <person name="Goldberg D."/>
        </authorList>
    </citation>
    <scope>NUCLEOTIDE SEQUENCE [LARGE SCALE GENOMIC DNA]</scope>
</reference>